<accession>A0AAD7UB33</accession>
<dbReference type="AlphaFoldDB" id="A0AAD7UB33"/>
<gene>
    <name evidence="2" type="ORF">CTAYLR_009918</name>
</gene>
<dbReference type="InterPro" id="IPR011009">
    <property type="entry name" value="Kinase-like_dom_sf"/>
</dbReference>
<dbReference type="PANTHER" id="PTHR43173:SF19">
    <property type="entry name" value="AARF DOMAIN-CONTAINING PROTEIN KINASE 1"/>
    <property type="match status" value="1"/>
</dbReference>
<keyword evidence="3" id="KW-1185">Reference proteome</keyword>
<dbReference type="Pfam" id="PF03109">
    <property type="entry name" value="ABC1"/>
    <property type="match status" value="1"/>
</dbReference>
<protein>
    <recommendedName>
        <fullName evidence="1">ABC1 atypical kinase-like domain-containing protein</fullName>
    </recommendedName>
</protein>
<dbReference type="SUPFAM" id="SSF56112">
    <property type="entry name" value="Protein kinase-like (PK-like)"/>
    <property type="match status" value="1"/>
</dbReference>
<organism evidence="2 3">
    <name type="scientific">Chrysophaeum taylorii</name>
    <dbReference type="NCBI Taxonomy" id="2483200"/>
    <lineage>
        <taxon>Eukaryota</taxon>
        <taxon>Sar</taxon>
        <taxon>Stramenopiles</taxon>
        <taxon>Ochrophyta</taxon>
        <taxon>Pelagophyceae</taxon>
        <taxon>Pelagomonadales</taxon>
        <taxon>Pelagomonadaceae</taxon>
        <taxon>Chrysophaeum</taxon>
    </lineage>
</organism>
<feature type="domain" description="ABC1 atypical kinase-like" evidence="1">
    <location>
        <begin position="110"/>
        <end position="309"/>
    </location>
</feature>
<comment type="caution">
    <text evidence="2">The sequence shown here is derived from an EMBL/GenBank/DDBJ whole genome shotgun (WGS) entry which is preliminary data.</text>
</comment>
<name>A0AAD7UB33_9STRA</name>
<dbReference type="Proteomes" id="UP001230188">
    <property type="component" value="Unassembled WGS sequence"/>
</dbReference>
<evidence type="ECO:0000313" key="2">
    <source>
        <dbReference type="EMBL" id="KAJ8601179.1"/>
    </source>
</evidence>
<dbReference type="InterPro" id="IPR051130">
    <property type="entry name" value="Mito_struct-func_regulator"/>
</dbReference>
<dbReference type="PANTHER" id="PTHR43173">
    <property type="entry name" value="ABC1 FAMILY PROTEIN"/>
    <property type="match status" value="1"/>
</dbReference>
<evidence type="ECO:0000313" key="3">
    <source>
        <dbReference type="Proteomes" id="UP001230188"/>
    </source>
</evidence>
<reference evidence="2" key="1">
    <citation type="submission" date="2023-01" db="EMBL/GenBank/DDBJ databases">
        <title>Metagenome sequencing of chrysophaentin producing Chrysophaeum taylorii.</title>
        <authorList>
            <person name="Davison J."/>
            <person name="Bewley C."/>
        </authorList>
    </citation>
    <scope>NUCLEOTIDE SEQUENCE</scope>
    <source>
        <strain evidence="2">NIES-1699</strain>
    </source>
</reference>
<proteinExistence type="predicted"/>
<dbReference type="EMBL" id="JAQMWT010000445">
    <property type="protein sequence ID" value="KAJ8601179.1"/>
    <property type="molecule type" value="Genomic_DNA"/>
</dbReference>
<sequence length="491" mass="54053">MVVRFAPLAVVSQEWRERAYALQLVGDVSVATGASLVEHGFRRDAHLRSAQRLKRLAEKHGGLLCKFGQHVSTLHHAVPREYVEVLSSLTDAQPASDVASLVRDACPGLELEPRPIASASVAQVHRAFLPDGRVVACKVMHPGLEKKIDASLWALRCGFALASVFTKEWAWVLPEFEDALGLELDLLQEAANAERAGRVCRVPRVLWEHSSRRVLVTEFVTGHRVDDATAHRAHGIDPRRVGDALVAAVASLAYEHGLVHADPHGGNALVEPLGNGRFNLWLLDHGLYRRLDDATRRDICALWEALARGEPPEAAVRLGLGRDLEEATRVAKLLFFFSGTRRFGAEPDAVSKAKTRAQVRDLLPEASARLRALPRDLLFALRSASLLRGQHQALGGTRRDRYLIFAATAARGAALPPTDDTATPVARPARLKNPNHPLNLPTASEALQRRGVIVSLFYAAYATLRVARLRLRLLLAEFLRFARSSFLPHFS</sequence>
<evidence type="ECO:0000259" key="1">
    <source>
        <dbReference type="Pfam" id="PF03109"/>
    </source>
</evidence>
<dbReference type="InterPro" id="IPR004147">
    <property type="entry name" value="ABC1_dom"/>
</dbReference>